<proteinExistence type="predicted"/>
<organism evidence="1">
    <name type="scientific">Anoplophora glabripennis</name>
    <name type="common">Asian longhorn beetle</name>
    <name type="synonym">Anoplophora nobilis</name>
    <dbReference type="NCBI Taxonomy" id="217634"/>
    <lineage>
        <taxon>Eukaryota</taxon>
        <taxon>Metazoa</taxon>
        <taxon>Ecdysozoa</taxon>
        <taxon>Arthropoda</taxon>
        <taxon>Hexapoda</taxon>
        <taxon>Insecta</taxon>
        <taxon>Pterygota</taxon>
        <taxon>Neoptera</taxon>
        <taxon>Endopterygota</taxon>
        <taxon>Coleoptera</taxon>
        <taxon>Polyphaga</taxon>
        <taxon>Cucujiformia</taxon>
        <taxon>Chrysomeloidea</taxon>
        <taxon>Cerambycidae</taxon>
        <taxon>Lamiinae</taxon>
        <taxon>Lamiini</taxon>
        <taxon>Anoplophora</taxon>
    </lineage>
</organism>
<sequence>RIRFRTLGETKDSFLKIIDEINTRNYDLDDSYMPNYQILETFDDLYCRILFKAEQILVKPNLNLTNNVSSTQKTVPKLPPIELPNFSGNNKEWSIFYECFKNLIDENPDL</sequence>
<dbReference type="EMBL" id="GALX01006882">
    <property type="protein sequence ID" value="JAB61584.1"/>
    <property type="molecule type" value="Transcribed_RNA"/>
</dbReference>
<evidence type="ECO:0000313" key="1">
    <source>
        <dbReference type="EMBL" id="JAB61584.1"/>
    </source>
</evidence>
<reference evidence="1" key="1">
    <citation type="submission" date="2013-07" db="EMBL/GenBank/DDBJ databases">
        <title>Midgut Transcriptome Profiling of Anoplphora glabripennis, a Lignocellulose Degrading, Wood-Boring Cerambycid.</title>
        <authorList>
            <person name="Scully E.D."/>
            <person name="Hoover K."/>
            <person name="Carlson J.E."/>
            <person name="Tien M."/>
            <person name="Geib S.M."/>
        </authorList>
    </citation>
    <scope>NUCLEOTIDE SEQUENCE</scope>
</reference>
<dbReference type="AlphaFoldDB" id="V5GC38"/>
<accession>V5GC38</accession>
<protein>
    <submittedName>
        <fullName evidence="1">Uncharacterized protein</fullName>
    </submittedName>
</protein>
<name>V5GC38_ANOGL</name>
<feature type="non-terminal residue" evidence="1">
    <location>
        <position position="110"/>
    </location>
</feature>
<feature type="non-terminal residue" evidence="1">
    <location>
        <position position="1"/>
    </location>
</feature>